<evidence type="ECO:0000256" key="6">
    <source>
        <dbReference type="ARBA" id="ARBA00023242"/>
    </source>
</evidence>
<keyword evidence="4" id="KW-0378">Hydrolase</keyword>
<organism evidence="8 9">
    <name type="scientific">Stichopus japonicus</name>
    <name type="common">Sea cucumber</name>
    <dbReference type="NCBI Taxonomy" id="307972"/>
    <lineage>
        <taxon>Eukaryota</taxon>
        <taxon>Metazoa</taxon>
        <taxon>Echinodermata</taxon>
        <taxon>Eleutherozoa</taxon>
        <taxon>Echinozoa</taxon>
        <taxon>Holothuroidea</taxon>
        <taxon>Aspidochirotacea</taxon>
        <taxon>Aspidochirotida</taxon>
        <taxon>Stichopodidae</taxon>
        <taxon>Apostichopus</taxon>
    </lineage>
</organism>
<sequence length="241" mass="26918">VYNFDTVASLVDLPGAFIIGAGAGRLCTINCELMPNIVTTSDCTHGDNKSRAAMICPDDGILMIKQYDLNEFYILGNLLACEGKQGPVIEVKVSKRSGKENFVTNMRETLKAHYGDKPVGLGGTFLIESGKAKLHVMELAKKPHWLTKPQADRTDYYTVPLNSDADVDSWLKFREADAPLVCLSVLISHDPGLSLRVEHTHCFRQFNEGGHYHYDTTPDEVSYHGYFVPAEYMYRLDRPPT</sequence>
<keyword evidence="5" id="KW-0862">Zinc</keyword>
<dbReference type="Pfam" id="PF08925">
    <property type="entry name" value="DUF1907"/>
    <property type="match status" value="1"/>
</dbReference>
<name>A0A2G8L0Q1_STIJA</name>
<comment type="caution">
    <text evidence="8">The sequence shown here is derived from an EMBL/GenBank/DDBJ whole genome shotgun (WGS) entry which is preliminary data.</text>
</comment>
<comment type="subunit">
    <text evidence="2">Monomer.</text>
</comment>
<keyword evidence="9" id="KW-1185">Reference proteome</keyword>
<dbReference type="AlphaFoldDB" id="A0A2G8L0Q1"/>
<dbReference type="GO" id="GO:0008270">
    <property type="term" value="F:zinc ion binding"/>
    <property type="evidence" value="ECO:0007669"/>
    <property type="project" value="TreeGrafter"/>
</dbReference>
<dbReference type="SUPFAM" id="SSF117856">
    <property type="entry name" value="AF0104/ALDC/Ptd012-like"/>
    <property type="match status" value="1"/>
</dbReference>
<gene>
    <name evidence="8" type="ORF">BSL78_09315</name>
</gene>
<accession>A0A2G8L0Q1</accession>
<comment type="subcellular location">
    <subcellularLocation>
        <location evidence="1">Nucleus</location>
    </subcellularLocation>
</comment>
<reference evidence="8 9" key="1">
    <citation type="journal article" date="2017" name="PLoS Biol.">
        <title>The sea cucumber genome provides insights into morphological evolution and visceral regeneration.</title>
        <authorList>
            <person name="Zhang X."/>
            <person name="Sun L."/>
            <person name="Yuan J."/>
            <person name="Sun Y."/>
            <person name="Gao Y."/>
            <person name="Zhang L."/>
            <person name="Li S."/>
            <person name="Dai H."/>
            <person name="Hamel J.F."/>
            <person name="Liu C."/>
            <person name="Yu Y."/>
            <person name="Liu S."/>
            <person name="Lin W."/>
            <person name="Guo K."/>
            <person name="Jin S."/>
            <person name="Xu P."/>
            <person name="Storey K.B."/>
            <person name="Huan P."/>
            <person name="Zhang T."/>
            <person name="Zhou Y."/>
            <person name="Zhang J."/>
            <person name="Lin C."/>
            <person name="Li X."/>
            <person name="Xing L."/>
            <person name="Huo D."/>
            <person name="Sun M."/>
            <person name="Wang L."/>
            <person name="Mercier A."/>
            <person name="Li F."/>
            <person name="Yang H."/>
            <person name="Xiang J."/>
        </authorList>
    </citation>
    <scope>NUCLEOTIDE SEQUENCE [LARGE SCALE GENOMIC DNA]</scope>
    <source>
        <strain evidence="8">Shaxun</strain>
        <tissue evidence="8">Muscle</tissue>
    </source>
</reference>
<evidence type="ECO:0000313" key="8">
    <source>
        <dbReference type="EMBL" id="PIK53821.1"/>
    </source>
</evidence>
<dbReference type="PANTHER" id="PTHR13204:SF1">
    <property type="entry name" value="ESTER HYDROLASE C11ORF54"/>
    <property type="match status" value="1"/>
</dbReference>
<evidence type="ECO:0000256" key="4">
    <source>
        <dbReference type="ARBA" id="ARBA00022801"/>
    </source>
</evidence>
<dbReference type="OrthoDB" id="5119241at2759"/>
<dbReference type="CDD" id="cd17298">
    <property type="entry name" value="DUF1907"/>
    <property type="match status" value="1"/>
</dbReference>
<proteinExistence type="predicted"/>
<dbReference type="GO" id="GO:0016788">
    <property type="term" value="F:hydrolase activity, acting on ester bonds"/>
    <property type="evidence" value="ECO:0007669"/>
    <property type="project" value="TreeGrafter"/>
</dbReference>
<dbReference type="SMART" id="SM01168">
    <property type="entry name" value="DUF1907"/>
    <property type="match status" value="1"/>
</dbReference>
<evidence type="ECO:0000259" key="7">
    <source>
        <dbReference type="SMART" id="SM01168"/>
    </source>
</evidence>
<evidence type="ECO:0000256" key="1">
    <source>
        <dbReference type="ARBA" id="ARBA00004123"/>
    </source>
</evidence>
<dbReference type="PANTHER" id="PTHR13204">
    <property type="entry name" value="PTD012 PROTEIN"/>
    <property type="match status" value="1"/>
</dbReference>
<feature type="domain" description="DUF1907" evidence="7">
    <location>
        <begin position="1"/>
        <end position="236"/>
    </location>
</feature>
<feature type="non-terminal residue" evidence="8">
    <location>
        <position position="1"/>
    </location>
</feature>
<evidence type="ECO:0000256" key="5">
    <source>
        <dbReference type="ARBA" id="ARBA00022833"/>
    </source>
</evidence>
<dbReference type="Proteomes" id="UP000230750">
    <property type="component" value="Unassembled WGS sequence"/>
</dbReference>
<evidence type="ECO:0000256" key="2">
    <source>
        <dbReference type="ARBA" id="ARBA00011245"/>
    </source>
</evidence>
<dbReference type="EMBL" id="MRZV01000273">
    <property type="protein sequence ID" value="PIK53821.1"/>
    <property type="molecule type" value="Genomic_DNA"/>
</dbReference>
<evidence type="ECO:0000256" key="3">
    <source>
        <dbReference type="ARBA" id="ARBA00022723"/>
    </source>
</evidence>
<keyword evidence="6" id="KW-0539">Nucleus</keyword>
<dbReference type="GO" id="GO:0005634">
    <property type="term" value="C:nucleus"/>
    <property type="evidence" value="ECO:0007669"/>
    <property type="project" value="UniProtKB-SubCell"/>
</dbReference>
<evidence type="ECO:0000313" key="9">
    <source>
        <dbReference type="Proteomes" id="UP000230750"/>
    </source>
</evidence>
<keyword evidence="3" id="KW-0479">Metal-binding</keyword>
<dbReference type="InterPro" id="IPR015021">
    <property type="entry name" value="C11orf54_DUF1907"/>
</dbReference>
<protein>
    <recommendedName>
        <fullName evidence="7">DUF1907 domain-containing protein</fullName>
    </recommendedName>
</protein>